<feature type="domain" description="Peptidase S1" evidence="5">
    <location>
        <begin position="45"/>
        <end position="268"/>
    </location>
</feature>
<sequence>MRTSYINVLVNREKPRGRSRFAARVLALLTVAAGILGVAAPAHAIAGGTSVPQGRYTFAVKLTMTDIPDGDGTRDSACTGSLITPQWVITAGHCFKDSAGRHVSRTVAKRTTATVGRADLGTRRGRVSTVVAVRQAPGSDVALARISPPITDIAPIHLRAATPKVGMLLRLAGFGDTGRDEPTAKVLQTGTFEVVSRTSKLLGVSGRKPSATTSACKHDSGGPYFTVDGNGQTELVAVVSKGPSCPHTGADTASRVDAIADWIAATVGRSQLNRPFVTTPPRPQSASPSSKPSSPRSSRSPASSPAPAAALPPPAGPAPPLRAAATGAAGLLTIIAVVALRRSVRRRRRATLRVRSHRA</sequence>
<dbReference type="EMBL" id="FZNR01000017">
    <property type="protein sequence ID" value="SNS52356.1"/>
    <property type="molecule type" value="Genomic_DNA"/>
</dbReference>
<keyword evidence="7" id="KW-1185">Reference proteome</keyword>
<keyword evidence="6" id="KW-0378">Hydrolase</keyword>
<dbReference type="SUPFAM" id="SSF50494">
    <property type="entry name" value="Trypsin-like serine proteases"/>
    <property type="match status" value="1"/>
</dbReference>
<comment type="similarity">
    <text evidence="1">Belongs to the peptidase S1 family.</text>
</comment>
<dbReference type="InterPro" id="IPR050430">
    <property type="entry name" value="Peptidase_S1"/>
</dbReference>
<dbReference type="PROSITE" id="PS50240">
    <property type="entry name" value="TRYPSIN_DOM"/>
    <property type="match status" value="1"/>
</dbReference>
<dbReference type="InterPro" id="IPR009003">
    <property type="entry name" value="Peptidase_S1_PA"/>
</dbReference>
<evidence type="ECO:0000256" key="3">
    <source>
        <dbReference type="SAM" id="MobiDB-lite"/>
    </source>
</evidence>
<evidence type="ECO:0000259" key="5">
    <source>
        <dbReference type="PROSITE" id="PS50240"/>
    </source>
</evidence>
<dbReference type="Gene3D" id="2.40.10.10">
    <property type="entry name" value="Trypsin-like serine proteases"/>
    <property type="match status" value="1"/>
</dbReference>
<dbReference type="Pfam" id="PF00089">
    <property type="entry name" value="Trypsin"/>
    <property type="match status" value="1"/>
</dbReference>
<keyword evidence="4" id="KW-0472">Membrane</keyword>
<organism evidence="6 7">
    <name type="scientific">Actinoplanes regularis</name>
    <dbReference type="NCBI Taxonomy" id="52697"/>
    <lineage>
        <taxon>Bacteria</taxon>
        <taxon>Bacillati</taxon>
        <taxon>Actinomycetota</taxon>
        <taxon>Actinomycetes</taxon>
        <taxon>Micromonosporales</taxon>
        <taxon>Micromonosporaceae</taxon>
        <taxon>Actinoplanes</taxon>
    </lineage>
</organism>
<evidence type="ECO:0000256" key="4">
    <source>
        <dbReference type="SAM" id="Phobius"/>
    </source>
</evidence>
<feature type="region of interest" description="Disordered" evidence="3">
    <location>
        <begin position="273"/>
        <end position="322"/>
    </location>
</feature>
<name>A0A239F644_9ACTN</name>
<dbReference type="InterPro" id="IPR001254">
    <property type="entry name" value="Trypsin_dom"/>
</dbReference>
<accession>A0A239F644</accession>
<feature type="transmembrane region" description="Helical" evidence="4">
    <location>
        <begin position="321"/>
        <end position="340"/>
    </location>
</feature>
<gene>
    <name evidence="6" type="ORF">SAMN06264365_117106</name>
</gene>
<dbReference type="PROSITE" id="PS00134">
    <property type="entry name" value="TRYPSIN_HIS"/>
    <property type="match status" value="1"/>
</dbReference>
<dbReference type="InterPro" id="IPR018114">
    <property type="entry name" value="TRYPSIN_HIS"/>
</dbReference>
<dbReference type="PRINTS" id="PR00722">
    <property type="entry name" value="CHYMOTRYPSIN"/>
</dbReference>
<dbReference type="GO" id="GO:0004252">
    <property type="term" value="F:serine-type endopeptidase activity"/>
    <property type="evidence" value="ECO:0007669"/>
    <property type="project" value="InterPro"/>
</dbReference>
<dbReference type="InterPro" id="IPR043504">
    <property type="entry name" value="Peptidase_S1_PA_chymotrypsin"/>
</dbReference>
<evidence type="ECO:0000313" key="6">
    <source>
        <dbReference type="EMBL" id="SNS52356.1"/>
    </source>
</evidence>
<keyword evidence="4" id="KW-1133">Transmembrane helix</keyword>
<dbReference type="PANTHER" id="PTHR24276">
    <property type="entry name" value="POLYSERASE-RELATED"/>
    <property type="match status" value="1"/>
</dbReference>
<keyword evidence="6" id="KW-0645">Protease</keyword>
<proteinExistence type="inferred from homology"/>
<evidence type="ECO:0000313" key="7">
    <source>
        <dbReference type="Proteomes" id="UP000198415"/>
    </source>
</evidence>
<feature type="compositionally biased region" description="Low complexity" evidence="3">
    <location>
        <begin position="284"/>
        <end position="309"/>
    </location>
</feature>
<keyword evidence="4" id="KW-0812">Transmembrane</keyword>
<dbReference type="Proteomes" id="UP000198415">
    <property type="component" value="Unassembled WGS sequence"/>
</dbReference>
<keyword evidence="2" id="KW-1015">Disulfide bond</keyword>
<reference evidence="6 7" key="1">
    <citation type="submission" date="2017-06" db="EMBL/GenBank/DDBJ databases">
        <authorList>
            <person name="Kim H.J."/>
            <person name="Triplett B.A."/>
        </authorList>
    </citation>
    <scope>NUCLEOTIDE SEQUENCE [LARGE SCALE GENOMIC DNA]</scope>
    <source>
        <strain evidence="6 7">DSM 43151</strain>
    </source>
</reference>
<dbReference type="PANTHER" id="PTHR24276:SF98">
    <property type="entry name" value="FI18310P1-RELATED"/>
    <property type="match status" value="1"/>
</dbReference>
<dbReference type="GO" id="GO:0006508">
    <property type="term" value="P:proteolysis"/>
    <property type="evidence" value="ECO:0007669"/>
    <property type="project" value="UniProtKB-KW"/>
</dbReference>
<evidence type="ECO:0000256" key="1">
    <source>
        <dbReference type="ARBA" id="ARBA00007664"/>
    </source>
</evidence>
<dbReference type="AlphaFoldDB" id="A0A239F644"/>
<evidence type="ECO:0000256" key="2">
    <source>
        <dbReference type="ARBA" id="ARBA00023157"/>
    </source>
</evidence>
<feature type="compositionally biased region" description="Pro residues" evidence="3">
    <location>
        <begin position="310"/>
        <end position="320"/>
    </location>
</feature>
<protein>
    <submittedName>
        <fullName evidence="6">Secreted trypsin-like serine protease</fullName>
    </submittedName>
</protein>
<dbReference type="InterPro" id="IPR001314">
    <property type="entry name" value="Peptidase_S1A"/>
</dbReference>
<dbReference type="SMART" id="SM00020">
    <property type="entry name" value="Tryp_SPc"/>
    <property type="match status" value="1"/>
</dbReference>